<comment type="caution">
    <text evidence="5">The sequence shown here is derived from an EMBL/GenBank/DDBJ whole genome shotgun (WGS) entry which is preliminary data.</text>
</comment>
<evidence type="ECO:0000256" key="3">
    <source>
        <dbReference type="ARBA" id="ARBA00023014"/>
    </source>
</evidence>
<sequence>MYNLKKWKEKEGVFVMENDQWVKETLKEKNIDLIGFADLSEIDTEKRYDYPHAICFAVALKVFPSTDSELAKEYYDEFNAVNQRLRETSNFLVEKIMERGFNAYSLFEERQNETFRTQLPLKTLATRSGLGWIGKPAILVTKEYGSAVRISGVLTDMPLTSGTPINESLCGSCEECVKHCPGHAIKGNIWSVHMDRDNLVDPFRCIDTIIERGRVFNVMEGECDICISVCPWTKRYKSRTGELK</sequence>
<evidence type="ECO:0000259" key="4">
    <source>
        <dbReference type="PROSITE" id="PS51379"/>
    </source>
</evidence>
<name>A0A7C8HGY0_9FIRM</name>
<dbReference type="Proteomes" id="UP000483018">
    <property type="component" value="Unassembled WGS sequence"/>
</dbReference>
<dbReference type="InterPro" id="IPR017900">
    <property type="entry name" value="4Fe4S_Fe_S_CS"/>
</dbReference>
<dbReference type="EMBL" id="WSLF01000014">
    <property type="protein sequence ID" value="KAE9630657.1"/>
    <property type="molecule type" value="Genomic_DNA"/>
</dbReference>
<keyword evidence="1" id="KW-0479">Metal-binding</keyword>
<dbReference type="PROSITE" id="PS00198">
    <property type="entry name" value="4FE4S_FER_1"/>
    <property type="match status" value="1"/>
</dbReference>
<reference evidence="5 6" key="1">
    <citation type="submission" date="2019-12" db="EMBL/GenBank/DDBJ databases">
        <title>Defluviitalea raffinosedens, isolated from a biogas fermenter, genome sequencing and characterization.</title>
        <authorList>
            <person name="Rettenmaier R."/>
            <person name="Schneider M."/>
            <person name="Neuhaus K."/>
            <person name="Liebl W."/>
            <person name="Zverlov V."/>
        </authorList>
    </citation>
    <scope>NUCLEOTIDE SEQUENCE [LARGE SCALE GENOMIC DNA]</scope>
    <source>
        <strain evidence="5 6">249c-K6</strain>
    </source>
</reference>
<proteinExistence type="predicted"/>
<feature type="domain" description="4Fe-4S ferredoxin-type" evidence="4">
    <location>
        <begin position="161"/>
        <end position="190"/>
    </location>
</feature>
<dbReference type="Pfam" id="PF13484">
    <property type="entry name" value="Fer4_16"/>
    <property type="match status" value="1"/>
</dbReference>
<gene>
    <name evidence="5" type="ORF">GND95_12100</name>
</gene>
<keyword evidence="2" id="KW-0408">Iron</keyword>
<dbReference type="GO" id="GO:0051536">
    <property type="term" value="F:iron-sulfur cluster binding"/>
    <property type="evidence" value="ECO:0007669"/>
    <property type="project" value="UniProtKB-KW"/>
</dbReference>
<dbReference type="AlphaFoldDB" id="A0A7C8HGY0"/>
<evidence type="ECO:0000313" key="5">
    <source>
        <dbReference type="EMBL" id="KAE9630657.1"/>
    </source>
</evidence>
<evidence type="ECO:0000256" key="2">
    <source>
        <dbReference type="ARBA" id="ARBA00023004"/>
    </source>
</evidence>
<dbReference type="GO" id="GO:0046872">
    <property type="term" value="F:metal ion binding"/>
    <property type="evidence" value="ECO:0007669"/>
    <property type="project" value="UniProtKB-KW"/>
</dbReference>
<dbReference type="PANTHER" id="PTHR42827:SF1">
    <property type="entry name" value="IRON-SULFUR CLUSTER-BINDING PROTEIN"/>
    <property type="match status" value="1"/>
</dbReference>
<dbReference type="PROSITE" id="PS51379">
    <property type="entry name" value="4FE4S_FER_2"/>
    <property type="match status" value="1"/>
</dbReference>
<keyword evidence="6" id="KW-1185">Reference proteome</keyword>
<dbReference type="InterPro" id="IPR017896">
    <property type="entry name" value="4Fe4S_Fe-S-bd"/>
</dbReference>
<evidence type="ECO:0000256" key="1">
    <source>
        <dbReference type="ARBA" id="ARBA00022723"/>
    </source>
</evidence>
<protein>
    <recommendedName>
        <fullName evidence="4">4Fe-4S ferredoxin-type domain-containing protein</fullName>
    </recommendedName>
</protein>
<accession>A0A7C8HGY0</accession>
<keyword evidence="3" id="KW-0411">Iron-sulfur</keyword>
<dbReference type="Gene3D" id="3.30.70.20">
    <property type="match status" value="1"/>
</dbReference>
<dbReference type="PANTHER" id="PTHR42827">
    <property type="entry name" value="IRON-SULFUR CLUSTER-BINDING PROTEIN-RELATED"/>
    <property type="match status" value="1"/>
</dbReference>
<evidence type="ECO:0000313" key="6">
    <source>
        <dbReference type="Proteomes" id="UP000483018"/>
    </source>
</evidence>
<dbReference type="SUPFAM" id="SSF54862">
    <property type="entry name" value="4Fe-4S ferredoxins"/>
    <property type="match status" value="1"/>
</dbReference>
<organism evidence="5 6">
    <name type="scientific">Defluviitalea raffinosedens</name>
    <dbReference type="NCBI Taxonomy" id="1450156"/>
    <lineage>
        <taxon>Bacteria</taxon>
        <taxon>Bacillati</taxon>
        <taxon>Bacillota</taxon>
        <taxon>Clostridia</taxon>
        <taxon>Lachnospirales</taxon>
        <taxon>Defluviitaleaceae</taxon>
        <taxon>Defluviitalea</taxon>
    </lineage>
</organism>